<protein>
    <submittedName>
        <fullName evidence="7">Radical SAM protein</fullName>
    </submittedName>
</protein>
<evidence type="ECO:0000313" key="8">
    <source>
        <dbReference type="Proteomes" id="UP001431776"/>
    </source>
</evidence>
<dbReference type="GO" id="GO:0051536">
    <property type="term" value="F:iron-sulfur cluster binding"/>
    <property type="evidence" value="ECO:0007669"/>
    <property type="project" value="UniProtKB-KW"/>
</dbReference>
<dbReference type="PANTHER" id="PTHR11228:SF35">
    <property type="entry name" value="MOLYBDENUM COFACTOR BIOSYNTHESIS PROTEIN A-RELATED"/>
    <property type="match status" value="1"/>
</dbReference>
<name>A0AAW6TRR1_9BACT</name>
<comment type="cofactor">
    <cofactor evidence="1">
        <name>[4Fe-4S] cluster</name>
        <dbReference type="ChEBI" id="CHEBI:49883"/>
    </cofactor>
</comment>
<keyword evidence="3" id="KW-0479">Metal-binding</keyword>
<keyword evidence="2" id="KW-0949">S-adenosyl-L-methionine</keyword>
<evidence type="ECO:0000256" key="4">
    <source>
        <dbReference type="ARBA" id="ARBA00023004"/>
    </source>
</evidence>
<dbReference type="GO" id="GO:0003824">
    <property type="term" value="F:catalytic activity"/>
    <property type="evidence" value="ECO:0007669"/>
    <property type="project" value="InterPro"/>
</dbReference>
<evidence type="ECO:0000313" key="7">
    <source>
        <dbReference type="EMBL" id="MDI6448275.1"/>
    </source>
</evidence>
<dbReference type="Proteomes" id="UP001431776">
    <property type="component" value="Unassembled WGS sequence"/>
</dbReference>
<gene>
    <name evidence="7" type="ORF">QJ522_04405</name>
</gene>
<dbReference type="Pfam" id="PF04055">
    <property type="entry name" value="Radical_SAM"/>
    <property type="match status" value="1"/>
</dbReference>
<dbReference type="GO" id="GO:0046872">
    <property type="term" value="F:metal ion binding"/>
    <property type="evidence" value="ECO:0007669"/>
    <property type="project" value="UniProtKB-KW"/>
</dbReference>
<keyword evidence="8" id="KW-1185">Reference proteome</keyword>
<proteinExistence type="predicted"/>
<comment type="caution">
    <text evidence="7">The sequence shown here is derived from an EMBL/GenBank/DDBJ whole genome shotgun (WGS) entry which is preliminary data.</text>
</comment>
<dbReference type="PANTHER" id="PTHR11228">
    <property type="entry name" value="RADICAL SAM DOMAIN PROTEIN"/>
    <property type="match status" value="1"/>
</dbReference>
<evidence type="ECO:0000256" key="2">
    <source>
        <dbReference type="ARBA" id="ARBA00022691"/>
    </source>
</evidence>
<feature type="domain" description="Radical SAM core" evidence="6">
    <location>
        <begin position="39"/>
        <end position="159"/>
    </location>
</feature>
<dbReference type="InterPro" id="IPR007197">
    <property type="entry name" value="rSAM"/>
</dbReference>
<reference evidence="7" key="1">
    <citation type="submission" date="2023-05" db="EMBL/GenBank/DDBJ databases">
        <title>Anaerotaeda fermentans gen. nov., sp. nov., a novel anaerobic planctomycete of the new family within the order Sedimentisphaerales isolated from Taman Peninsula, Russia.</title>
        <authorList>
            <person name="Khomyakova M.A."/>
            <person name="Merkel A.Y."/>
            <person name="Slobodkin A.I."/>
        </authorList>
    </citation>
    <scope>NUCLEOTIDE SEQUENCE</scope>
    <source>
        <strain evidence="7">M17dextr</strain>
    </source>
</reference>
<dbReference type="InterPro" id="IPR058240">
    <property type="entry name" value="rSAM_sf"/>
</dbReference>
<dbReference type="InterPro" id="IPR013785">
    <property type="entry name" value="Aldolase_TIM"/>
</dbReference>
<organism evidence="7 8">
    <name type="scientific">Anaerobaca lacustris</name>
    <dbReference type="NCBI Taxonomy" id="3044600"/>
    <lineage>
        <taxon>Bacteria</taxon>
        <taxon>Pseudomonadati</taxon>
        <taxon>Planctomycetota</taxon>
        <taxon>Phycisphaerae</taxon>
        <taxon>Sedimentisphaerales</taxon>
        <taxon>Anaerobacaceae</taxon>
        <taxon>Anaerobaca</taxon>
    </lineage>
</organism>
<keyword evidence="4" id="KW-0408">Iron</keyword>
<dbReference type="EMBL" id="JASCXX010000004">
    <property type="protein sequence ID" value="MDI6448275.1"/>
    <property type="molecule type" value="Genomic_DNA"/>
</dbReference>
<dbReference type="RefSeq" id="WP_349243683.1">
    <property type="nucleotide sequence ID" value="NZ_JASCXX010000004.1"/>
</dbReference>
<dbReference type="InterPro" id="IPR050377">
    <property type="entry name" value="Radical_SAM_PqqE_MftC-like"/>
</dbReference>
<dbReference type="SFLD" id="SFLDG01067">
    <property type="entry name" value="SPASM/twitch_domain_containing"/>
    <property type="match status" value="1"/>
</dbReference>
<accession>A0AAW6TRR1</accession>
<dbReference type="CDD" id="cd01335">
    <property type="entry name" value="Radical_SAM"/>
    <property type="match status" value="1"/>
</dbReference>
<evidence type="ECO:0000256" key="1">
    <source>
        <dbReference type="ARBA" id="ARBA00001966"/>
    </source>
</evidence>
<evidence type="ECO:0000256" key="5">
    <source>
        <dbReference type="ARBA" id="ARBA00023014"/>
    </source>
</evidence>
<evidence type="ECO:0000259" key="6">
    <source>
        <dbReference type="Pfam" id="PF04055"/>
    </source>
</evidence>
<dbReference type="SFLD" id="SFLDS00029">
    <property type="entry name" value="Radical_SAM"/>
    <property type="match status" value="1"/>
</dbReference>
<dbReference type="AlphaFoldDB" id="A0AAW6TRR1"/>
<sequence>MADREEGWIVRLPEAVRDVSYRIRLLLGKGPKVRMLYLEVTHRCNARCITCYTGAGKEKDDALTFEEQKSVVQQARQLGARTVSVSGSGEPLLCPHLFDLIDFVRLQNMQVVMFTNGTTVDRACAERLIHNNVITYFKLFSLDPGTFDRMMGKANAYEWVSHSYPYGDSSKNVCLPSGLKCLLDAQEAAGTKGLVRVESLITRLNRATLPDVARLCRDLDLTLHLETPVFAGRAIENYADIALHSDEYENLYHELVAILGQEYFSELRAHPCPVERNPTVWTNGDIGLCSSRPAHVGNVRQASLKSLFHRALMQKRKEDRHLTPSSGEGRYFRTCPARQYYQLQHGIPCDY</sequence>
<keyword evidence="5" id="KW-0411">Iron-sulfur</keyword>
<dbReference type="SUPFAM" id="SSF102114">
    <property type="entry name" value="Radical SAM enzymes"/>
    <property type="match status" value="1"/>
</dbReference>
<evidence type="ECO:0000256" key="3">
    <source>
        <dbReference type="ARBA" id="ARBA00022723"/>
    </source>
</evidence>
<dbReference type="Gene3D" id="3.20.20.70">
    <property type="entry name" value="Aldolase class I"/>
    <property type="match status" value="1"/>
</dbReference>